<gene>
    <name evidence="3" type="ORF">AWB83_03276</name>
</gene>
<evidence type="ECO:0008006" key="5">
    <source>
        <dbReference type="Google" id="ProtNLM"/>
    </source>
</evidence>
<protein>
    <recommendedName>
        <fullName evidence="5">Glycosyltransferase RgtA/B/C/D-like domain-containing protein</fullName>
    </recommendedName>
</protein>
<feature type="transmembrane region" description="Helical" evidence="2">
    <location>
        <begin position="338"/>
        <end position="357"/>
    </location>
</feature>
<dbReference type="Proteomes" id="UP000054978">
    <property type="component" value="Unassembled WGS sequence"/>
</dbReference>
<dbReference type="EMBL" id="FCOB02000014">
    <property type="protein sequence ID" value="SAK69617.1"/>
    <property type="molecule type" value="Genomic_DNA"/>
</dbReference>
<name>A0A158BJV6_9BURK</name>
<sequence length="394" mass="44459">MSNRSILHRFRGWLLLVFIYYLAAAASFGGFILKWQLSENTPYTLPMMLDGVAERPFVYRQLLPTTANELGKLIPERAQAAFLKKLAEDPPVSNPIHRYFPNASDSANPHYALRYFIVYALTFLSMFAAMFLLRAVCIELLHDRVAATLTPLVIALILPLIQTEGGYFYDMPELMFMALGMWLAARGQMIRLALVTLVATLNKESYLLFVMSLAPFIMMRYPLKRAATVTGGLLVLAGAVNWVIKHKYAFNSGSVMEYQLMSHVEYLVNPRNYLRMEMNYGVLTTKGFHVLNVLLAILVFKTGWRSLPKTARYHAWIAAVLTVPLFIAFCYRDELRNLSLMWMTFSLVICATISTALSEASGRDRKESPVKIAERDRPASAPRAEAVAATQSSL</sequence>
<feature type="compositionally biased region" description="Basic and acidic residues" evidence="1">
    <location>
        <begin position="361"/>
        <end position="378"/>
    </location>
</feature>
<evidence type="ECO:0000256" key="1">
    <source>
        <dbReference type="SAM" id="MobiDB-lite"/>
    </source>
</evidence>
<accession>A0A158BJV6</accession>
<dbReference type="AlphaFoldDB" id="A0A158BJV6"/>
<dbReference type="RefSeq" id="WP_143750064.1">
    <property type="nucleotide sequence ID" value="NZ_FCOB02000014.1"/>
</dbReference>
<keyword evidence="4" id="KW-1185">Reference proteome</keyword>
<proteinExistence type="predicted"/>
<evidence type="ECO:0000313" key="4">
    <source>
        <dbReference type="Proteomes" id="UP000054978"/>
    </source>
</evidence>
<feature type="transmembrane region" description="Helical" evidence="2">
    <location>
        <begin position="280"/>
        <end position="301"/>
    </location>
</feature>
<organism evidence="3 4">
    <name type="scientific">Caballeronia ptereochthonis</name>
    <dbReference type="NCBI Taxonomy" id="1777144"/>
    <lineage>
        <taxon>Bacteria</taxon>
        <taxon>Pseudomonadati</taxon>
        <taxon>Pseudomonadota</taxon>
        <taxon>Betaproteobacteria</taxon>
        <taxon>Burkholderiales</taxon>
        <taxon>Burkholderiaceae</taxon>
        <taxon>Caballeronia</taxon>
    </lineage>
</organism>
<dbReference type="OrthoDB" id="8744808at2"/>
<feature type="transmembrane region" description="Helical" evidence="2">
    <location>
        <begin position="145"/>
        <end position="161"/>
    </location>
</feature>
<reference evidence="3" key="1">
    <citation type="submission" date="2016-01" db="EMBL/GenBank/DDBJ databases">
        <authorList>
            <person name="Peeters C."/>
        </authorList>
    </citation>
    <scope>NUCLEOTIDE SEQUENCE [LARGE SCALE GENOMIC DNA]</scope>
    <source>
        <strain evidence="3">LMG 29326</strain>
    </source>
</reference>
<keyword evidence="2" id="KW-1133">Transmembrane helix</keyword>
<feature type="transmembrane region" description="Helical" evidence="2">
    <location>
        <begin position="313"/>
        <end position="331"/>
    </location>
</feature>
<feature type="compositionally biased region" description="Low complexity" evidence="1">
    <location>
        <begin position="379"/>
        <end position="394"/>
    </location>
</feature>
<feature type="transmembrane region" description="Helical" evidence="2">
    <location>
        <begin position="192"/>
        <end position="214"/>
    </location>
</feature>
<evidence type="ECO:0000256" key="2">
    <source>
        <dbReference type="SAM" id="Phobius"/>
    </source>
</evidence>
<keyword evidence="2" id="KW-0812">Transmembrane</keyword>
<feature type="region of interest" description="Disordered" evidence="1">
    <location>
        <begin position="360"/>
        <end position="394"/>
    </location>
</feature>
<evidence type="ECO:0000313" key="3">
    <source>
        <dbReference type="EMBL" id="SAK69617.1"/>
    </source>
</evidence>
<feature type="transmembrane region" description="Helical" evidence="2">
    <location>
        <begin position="112"/>
        <end position="133"/>
    </location>
</feature>
<feature type="transmembrane region" description="Helical" evidence="2">
    <location>
        <begin position="12"/>
        <end position="33"/>
    </location>
</feature>
<feature type="transmembrane region" description="Helical" evidence="2">
    <location>
        <begin position="226"/>
        <end position="244"/>
    </location>
</feature>
<comment type="caution">
    <text evidence="3">The sequence shown here is derived from an EMBL/GenBank/DDBJ whole genome shotgun (WGS) entry which is preliminary data.</text>
</comment>
<keyword evidence="2" id="KW-0472">Membrane</keyword>